<dbReference type="EMBL" id="CP059404">
    <property type="protein sequence ID" value="QNE90272.1"/>
    <property type="molecule type" value="Genomic_DNA"/>
</dbReference>
<evidence type="ECO:0000313" key="2">
    <source>
        <dbReference type="Proteomes" id="UP000515743"/>
    </source>
</evidence>
<dbReference type="AlphaFoldDB" id="A0A7G7CRQ6"/>
<dbReference type="Gene3D" id="3.30.1330.70">
    <property type="entry name" value="Holliday junction resolvase RusA"/>
    <property type="match status" value="1"/>
</dbReference>
<gene>
    <name evidence="1" type="ORF">H0194_04660</name>
</gene>
<proteinExistence type="predicted"/>
<dbReference type="GO" id="GO:0000287">
    <property type="term" value="F:magnesium ion binding"/>
    <property type="evidence" value="ECO:0007669"/>
    <property type="project" value="InterPro"/>
</dbReference>
<reference evidence="1 2" key="1">
    <citation type="submission" date="2020-07" db="EMBL/GenBank/DDBJ databases">
        <title>Complete genome and description of Corynebacterium incognita strain Marseille-Q3630 sp. nov.</title>
        <authorList>
            <person name="Boxberger M."/>
        </authorList>
    </citation>
    <scope>NUCLEOTIDE SEQUENCE [LARGE SCALE GENOMIC DNA]</scope>
    <source>
        <strain evidence="1 2">Marseille-Q3630</strain>
    </source>
</reference>
<dbReference type="Proteomes" id="UP000515743">
    <property type="component" value="Chromosome"/>
</dbReference>
<sequence length="120" mass="13946">MSHEMQLSFTTPPLTANQRLRRMQEAKIVKQVRHEACVRAKFMRLPHVKHIRVELHYRPRDKRRRDADNIVPTLKALCDGLVDAGIVDDDTPEFMDKRMPIIHPSIPGEPGKMWCVITLV</sequence>
<protein>
    <recommendedName>
        <fullName evidence="3">Holliday junction resolvase</fullName>
    </recommendedName>
</protein>
<dbReference type="GO" id="GO:0006281">
    <property type="term" value="P:DNA repair"/>
    <property type="evidence" value="ECO:0007669"/>
    <property type="project" value="InterPro"/>
</dbReference>
<evidence type="ECO:0008006" key="3">
    <source>
        <dbReference type="Google" id="ProtNLM"/>
    </source>
</evidence>
<evidence type="ECO:0000313" key="1">
    <source>
        <dbReference type="EMBL" id="QNE90272.1"/>
    </source>
</evidence>
<dbReference type="RefSeq" id="WP_185176645.1">
    <property type="nucleotide sequence ID" value="NZ_CP059404.1"/>
</dbReference>
<name>A0A7G7CRQ6_9CORY</name>
<keyword evidence="2" id="KW-1185">Reference proteome</keyword>
<dbReference type="SUPFAM" id="SSF103084">
    <property type="entry name" value="Holliday junction resolvase RusA"/>
    <property type="match status" value="1"/>
</dbReference>
<accession>A0A7G7CRQ6</accession>
<dbReference type="GO" id="GO:0006310">
    <property type="term" value="P:DNA recombination"/>
    <property type="evidence" value="ECO:0007669"/>
    <property type="project" value="InterPro"/>
</dbReference>
<dbReference type="InterPro" id="IPR036614">
    <property type="entry name" value="RusA-like_sf"/>
</dbReference>
<dbReference type="KEGG" id="cik:H0194_04660"/>
<organism evidence="1 2">
    <name type="scientific">Corynebacterium incognita</name>
    <dbReference type="NCBI Taxonomy" id="2754725"/>
    <lineage>
        <taxon>Bacteria</taxon>
        <taxon>Bacillati</taxon>
        <taxon>Actinomycetota</taxon>
        <taxon>Actinomycetes</taxon>
        <taxon>Mycobacteriales</taxon>
        <taxon>Corynebacteriaceae</taxon>
        <taxon>Corynebacterium</taxon>
    </lineage>
</organism>